<name>A0A2I5TDX2_SERS3</name>
<dbReference type="EMBL" id="CP025085">
    <property type="protein sequence ID" value="AUG98452.1"/>
    <property type="molecule type" value="Genomic_DNA"/>
</dbReference>
<dbReference type="OrthoDB" id="6447548at2"/>
<evidence type="ECO:0000313" key="2">
    <source>
        <dbReference type="EMBL" id="AUH02767.1"/>
    </source>
</evidence>
<dbReference type="KEGG" id="sera:Ser39006_000605"/>
<dbReference type="InterPro" id="IPR005883">
    <property type="entry name" value="PilM"/>
</dbReference>
<reference evidence="1 4" key="3">
    <citation type="submission" date="2017-11" db="EMBL/GenBank/DDBJ databases">
        <title>Complete genome sequence of Serratia sp. ATCC 39006 LacA.</title>
        <authorList>
            <person name="Hampton H.G."/>
            <person name="Jackson S.A."/>
            <person name="Jauregui R."/>
            <person name="Poulter G.T.M."/>
            <person name="Salmond G.P.C."/>
            <person name="Fineran P.C."/>
        </authorList>
    </citation>
    <scope>NUCLEOTIDE SEQUENCE [LARGE SCALE GENOMIC DNA]</scope>
    <source>
        <strain evidence="1 4">ATCC 39006</strain>
    </source>
</reference>
<dbReference type="STRING" id="104623.Ser39006_00861"/>
<accession>A0A2I5TDX2</accession>
<dbReference type="Pfam" id="PF11104">
    <property type="entry name" value="PilM_2"/>
    <property type="match status" value="1"/>
</dbReference>
<protein>
    <submittedName>
        <fullName evidence="2">Pilus assembly protein HofM</fullName>
    </submittedName>
</protein>
<sequence>MAYHIWQVGVDIQNGCMRALAVQRCRHGWQLRHWWQFPLPGDTLRLGSLYHADGLCEILRQWRRELPRFISLRVGFPASQILQQRLPQPDKRLREPARGEYIEKMALRKLPVSRDMLALDYRTDPQIADTLLVTAARNAELVAWQDCFSQSGLEPEVMDITPCALRCMAQQAGLLSERLLLHRFDDHWLWTSPLNHPLHFGTFQPEDITDKQALISHLSTCYQMATEEPVYCSSSIADDLSGMSEMLISWSPLVAFHQQHPPLPPMPSAFVIAGGLALRPGDTY</sequence>
<evidence type="ECO:0000313" key="1">
    <source>
        <dbReference type="EMBL" id="AUG98452.1"/>
    </source>
</evidence>
<proteinExistence type="predicted"/>
<reference evidence="2 3" key="1">
    <citation type="journal article" date="2013" name="Genome Announc.">
        <title>Draft genome sequence of Serratia sp. strain ATCC 39006, a model bacterium for analysis of the biosynthesis and regulation of prodigiosin, a carbapenem, and gas vesicles.</title>
        <authorList>
            <person name="Fineran P.C."/>
            <person name="Iglesias Cans M.C."/>
            <person name="Ramsay J.P."/>
            <person name="Wilf N.M."/>
            <person name="Cossyleon D."/>
            <person name="McNeil M.B."/>
            <person name="Williamson N.R."/>
            <person name="Monson R.E."/>
            <person name="Becher S.A."/>
            <person name="Stanton J.A."/>
            <person name="Brugger K."/>
            <person name="Brown S.D."/>
            <person name="Salmond G.P."/>
        </authorList>
    </citation>
    <scope>NUCLEOTIDE SEQUENCE [LARGE SCALE GENOMIC DNA]</scope>
    <source>
        <strain evidence="2">ATCC 39006</strain>
        <strain evidence="3">ATCC 39006 / SC 11482</strain>
    </source>
</reference>
<reference evidence="2" key="4">
    <citation type="submission" date="2017-11" db="EMBL/GenBank/DDBJ databases">
        <title>Complete genome sequence of Serratia sp. ATCC 39006.</title>
        <authorList>
            <person name="Hampton H.G."/>
            <person name="Jackson S.A."/>
            <person name="Jauregui R."/>
            <person name="Poulter G.T.M."/>
            <person name="Salmond G.P.C."/>
            <person name="Fineran P.C."/>
        </authorList>
    </citation>
    <scope>NUCLEOTIDE SEQUENCE</scope>
    <source>
        <strain evidence="2">ATCC 39006</strain>
    </source>
</reference>
<dbReference type="RefSeq" id="WP_021014133.1">
    <property type="nucleotide sequence ID" value="NZ_CP025084.1"/>
</dbReference>
<evidence type="ECO:0000313" key="4">
    <source>
        <dbReference type="Proteomes" id="UP000233778"/>
    </source>
</evidence>
<dbReference type="Proteomes" id="UP000233778">
    <property type="component" value="Chromosome"/>
</dbReference>
<keyword evidence="3" id="KW-1185">Reference proteome</keyword>
<evidence type="ECO:0000313" key="3">
    <source>
        <dbReference type="Proteomes" id="UP000017700"/>
    </source>
</evidence>
<dbReference type="KEGG" id="serq:CWC46_00605"/>
<reference evidence="2" key="2">
    <citation type="submission" date="2013-09" db="EMBL/GenBank/DDBJ databases">
        <authorList>
            <person name="Wang G."/>
            <person name="Yang Y."/>
            <person name="Su Y."/>
        </authorList>
    </citation>
    <scope>NUCLEOTIDE SEQUENCE</scope>
    <source>
        <strain evidence="2">ATCC 39006</strain>
    </source>
</reference>
<dbReference type="AlphaFoldDB" id="A0A2I5TDX2"/>
<dbReference type="EMBL" id="CP025084">
    <property type="protein sequence ID" value="AUH02767.1"/>
    <property type="molecule type" value="Genomic_DNA"/>
</dbReference>
<organism evidence="2 3">
    <name type="scientific">Serratia sp. (strain ATCC 39006)</name>
    <name type="common">Prodigiosinella confusarubida</name>
    <dbReference type="NCBI Taxonomy" id="104623"/>
    <lineage>
        <taxon>Bacteria</taxon>
        <taxon>Pseudomonadati</taxon>
        <taxon>Pseudomonadota</taxon>
        <taxon>Gammaproteobacteria</taxon>
        <taxon>Enterobacterales</taxon>
        <taxon>Pectobacteriaceae</taxon>
        <taxon>Prodigiosinella</taxon>
    </lineage>
</organism>
<gene>
    <name evidence="1" type="ORF">CWC46_00605</name>
    <name evidence="2" type="ORF">Ser39006_000605</name>
</gene>
<dbReference type="Proteomes" id="UP000017700">
    <property type="component" value="Chromosome"/>
</dbReference>